<dbReference type="KEGG" id="sze:AW14_08980"/>
<protein>
    <recommendedName>
        <fullName evidence="5">DUF4890 domain-containing protein</fullName>
    </recommendedName>
</protein>
<dbReference type="RefSeq" id="WP_044638466.1">
    <property type="nucleotide sequence ID" value="NZ_CP007202.1"/>
</dbReference>
<evidence type="ECO:0000256" key="2">
    <source>
        <dbReference type="SAM" id="SignalP"/>
    </source>
</evidence>
<feature type="chain" id="PRO_5002184040" description="DUF4890 domain-containing protein" evidence="2">
    <location>
        <begin position="23"/>
        <end position="114"/>
    </location>
</feature>
<feature type="coiled-coil region" evidence="1">
    <location>
        <begin position="19"/>
        <end position="46"/>
    </location>
</feature>
<name>A0A0C5WCX3_9FLAO</name>
<feature type="signal peptide" evidence="2">
    <location>
        <begin position="1"/>
        <end position="22"/>
    </location>
</feature>
<dbReference type="OrthoDB" id="1448514at2"/>
<keyword evidence="2" id="KW-0732">Signal</keyword>
<reference evidence="3 4" key="1">
    <citation type="submission" date="2014-02" db="EMBL/GenBank/DDBJ databases">
        <authorList>
            <person name="Young C.-C."/>
            <person name="Hameed A."/>
            <person name="Huang H.-C."/>
            <person name="Shahina M."/>
        </authorList>
    </citation>
    <scope>NUCLEOTIDE SEQUENCE [LARGE SCALE GENOMIC DNA]</scope>
    <source>
        <strain evidence="3 4">CC-SAMT-1</strain>
    </source>
</reference>
<dbReference type="EMBL" id="CP007202">
    <property type="protein sequence ID" value="AJR04903.1"/>
    <property type="molecule type" value="Genomic_DNA"/>
</dbReference>
<accession>A0A0C5WCX3</accession>
<dbReference type="AlphaFoldDB" id="A0A0C5WCX3"/>
<evidence type="ECO:0008006" key="5">
    <source>
        <dbReference type="Google" id="ProtNLM"/>
    </source>
</evidence>
<keyword evidence="1" id="KW-0175">Coiled coil</keyword>
<sequence length="114" mass="13273">MKKLIITTILFLSIVISGFAQSDKMKESAKEKVETLNKEILDGNKTLGLTDAQKIKIYNIHIERMKEIRKANKEGADNDEKKEINKKYFQKIYKDILTKEQLKARKKGKDNEED</sequence>
<evidence type="ECO:0000256" key="1">
    <source>
        <dbReference type="SAM" id="Coils"/>
    </source>
</evidence>
<evidence type="ECO:0000313" key="4">
    <source>
        <dbReference type="Proteomes" id="UP000032229"/>
    </source>
</evidence>
<dbReference type="HOGENOM" id="CLU_2119464_0_0_10"/>
<keyword evidence="4" id="KW-1185">Reference proteome</keyword>
<proteinExistence type="predicted"/>
<dbReference type="STRING" id="1454006.AW14_08980"/>
<gene>
    <name evidence="3" type="ORF">AW14_08980</name>
</gene>
<evidence type="ECO:0000313" key="3">
    <source>
        <dbReference type="EMBL" id="AJR04903.1"/>
    </source>
</evidence>
<dbReference type="Proteomes" id="UP000032229">
    <property type="component" value="Chromosome"/>
</dbReference>
<organism evidence="3 4">
    <name type="scientific">Siansivirga zeaxanthinifaciens CC-SAMT-1</name>
    <dbReference type="NCBI Taxonomy" id="1454006"/>
    <lineage>
        <taxon>Bacteria</taxon>
        <taxon>Pseudomonadati</taxon>
        <taxon>Bacteroidota</taxon>
        <taxon>Flavobacteriia</taxon>
        <taxon>Flavobacteriales</taxon>
        <taxon>Flavobacteriaceae</taxon>
        <taxon>Siansivirga</taxon>
    </lineage>
</organism>